<gene>
    <name evidence="1" type="ordered locus">ANT_26050</name>
</gene>
<dbReference type="NCBIfam" id="NF033564">
    <property type="entry name" value="transpos_ISAs1"/>
    <property type="match status" value="1"/>
</dbReference>
<dbReference type="PANTHER" id="PTHR30298:SF0">
    <property type="entry name" value="PROTEIN YBFL-RELATED"/>
    <property type="match status" value="1"/>
</dbReference>
<evidence type="ECO:0000313" key="2">
    <source>
        <dbReference type="Proteomes" id="UP000008922"/>
    </source>
</evidence>
<dbReference type="STRING" id="926569.ANT_26050"/>
<dbReference type="InterPro" id="IPR047647">
    <property type="entry name" value="ISAs1_transpos"/>
</dbReference>
<dbReference type="Proteomes" id="UP000008922">
    <property type="component" value="Chromosome"/>
</dbReference>
<organism evidence="1 2">
    <name type="scientific">Anaerolinea thermophila (strain DSM 14523 / JCM 11388 / NBRC 100420 / UNI-1)</name>
    <dbReference type="NCBI Taxonomy" id="926569"/>
    <lineage>
        <taxon>Bacteria</taxon>
        <taxon>Bacillati</taxon>
        <taxon>Chloroflexota</taxon>
        <taxon>Anaerolineae</taxon>
        <taxon>Anaerolineales</taxon>
        <taxon>Anaerolineaceae</taxon>
        <taxon>Anaerolinea</taxon>
    </lineage>
</organism>
<dbReference type="HOGENOM" id="CLU_046404_3_0_0"/>
<dbReference type="InterPro" id="IPR051698">
    <property type="entry name" value="Transposase_11-like"/>
</dbReference>
<protein>
    <submittedName>
        <fullName evidence="1">Transposase</fullName>
    </submittedName>
</protein>
<dbReference type="EMBL" id="AP012029">
    <property type="protein sequence ID" value="BAJ64631.1"/>
    <property type="molecule type" value="Genomic_DNA"/>
</dbReference>
<dbReference type="PANTHER" id="PTHR30298">
    <property type="entry name" value="H REPEAT-ASSOCIATED PREDICTED TRANSPOSASE"/>
    <property type="match status" value="1"/>
</dbReference>
<accession>E8N082</accession>
<dbReference type="eggNOG" id="COG5433">
    <property type="taxonomic scope" value="Bacteria"/>
</dbReference>
<sequence length="184" mass="21439">MKGNQAQIEEDIRLWFEPDVQPIPGMNFPPKDFESVTLTNKGHGRIEQRTLTVSSQLKGFLPWPHLEQVFKLERRFTSIRTGKVQKQVVYGITSLSRQDITPRQLLQMTRAYWGIENGLHYRRDVTLLEDRTRMTKGRMGQAMACINNLVLGILLGKLKFRYLPRTRRYFAAHPDEALSLITRL</sequence>
<evidence type="ECO:0000313" key="1">
    <source>
        <dbReference type="EMBL" id="BAJ64631.1"/>
    </source>
</evidence>
<reference evidence="1 2" key="1">
    <citation type="submission" date="2010-12" db="EMBL/GenBank/DDBJ databases">
        <title>Whole genome sequence of Anaerolinea thermophila UNI-1.</title>
        <authorList>
            <person name="Narita-Yamada S."/>
            <person name="Kishi E."/>
            <person name="Watanabe Y."/>
            <person name="Takasaki K."/>
            <person name="Ankai A."/>
            <person name="Oguchi A."/>
            <person name="Fukui S."/>
            <person name="Takahashi M."/>
            <person name="Yashiro I."/>
            <person name="Hosoyama A."/>
            <person name="Sekiguchi Y."/>
            <person name="Hanada S."/>
            <person name="Fujita N."/>
        </authorList>
    </citation>
    <scope>NUCLEOTIDE SEQUENCE [LARGE SCALE GENOMIC DNA]</scope>
    <source>
        <strain evidence="2">DSM 14523 / JCM 11388 / NBRC 100420 / UNI-1</strain>
    </source>
</reference>
<dbReference type="KEGG" id="atm:ANT_26050"/>
<name>E8N082_ANATU</name>
<proteinExistence type="predicted"/>
<dbReference type="InParanoid" id="E8N082"/>
<dbReference type="AlphaFoldDB" id="E8N082"/>
<keyword evidence="2" id="KW-1185">Reference proteome</keyword>